<proteinExistence type="predicted"/>
<dbReference type="SUPFAM" id="SSF56672">
    <property type="entry name" value="DNA/RNA polymerases"/>
    <property type="match status" value="1"/>
</dbReference>
<accession>A0A1Q9BSN3</accession>
<comment type="caution">
    <text evidence="1">The sequence shown here is derived from an EMBL/GenBank/DDBJ whole genome shotgun (WGS) entry which is preliminary data.</text>
</comment>
<evidence type="ECO:0000313" key="2">
    <source>
        <dbReference type="Proteomes" id="UP000186817"/>
    </source>
</evidence>
<dbReference type="AlphaFoldDB" id="A0A1Q9BSN3"/>
<sequence>MLGGVVLTGQTPCTNIFPAAFKPAKHTDSVLEADAKLEQKRILGAIKSQGHLDVPLEEKVDEEVELGWLSEPVDLEDVPCTASISRRFAIEQGEKIRLIDDLSDSGVNGAVQTTESPKPQSLDVVAAMILECLKKLNRFQVLGKTYDLKSAYRQMFISPDSLDKAYIAYFSAREGKVLIRRMLALPFGATRAVFSYLRVAHSMWYIGCKALKLVWSHFFDDFICLASEQESRSVDLAVMTLFRLLGWRVSENKDKPFSKEFSALGVVIDFDGFLSGDVLFKNTDKRVKEVASSLRQAVVDESLSQKDLSRLRGRMLFAGGQLFGRAGRLCISALKSDDQKKEASLDEAAKSAMLKFADLLEAKFPRVVKSCSLDPIYIFTDASYSPDGDKSYCGVG</sequence>
<reference evidence="1 2" key="1">
    <citation type="submission" date="2016-02" db="EMBL/GenBank/DDBJ databases">
        <title>Genome analysis of coral dinoflagellate symbionts highlights evolutionary adaptations to a symbiotic lifestyle.</title>
        <authorList>
            <person name="Aranda M."/>
            <person name="Li Y."/>
            <person name="Liew Y.J."/>
            <person name="Baumgarten S."/>
            <person name="Simakov O."/>
            <person name="Wilson M."/>
            <person name="Piel J."/>
            <person name="Ashoor H."/>
            <person name="Bougouffa S."/>
            <person name="Bajic V.B."/>
            <person name="Ryu T."/>
            <person name="Ravasi T."/>
            <person name="Bayer T."/>
            <person name="Micklem G."/>
            <person name="Kim H."/>
            <person name="Bhak J."/>
            <person name="Lajeunesse T.C."/>
            <person name="Voolstra C.R."/>
        </authorList>
    </citation>
    <scope>NUCLEOTIDE SEQUENCE [LARGE SCALE GENOMIC DNA]</scope>
    <source>
        <strain evidence="1 2">CCMP2467</strain>
    </source>
</reference>
<dbReference type="PANTHER" id="PTHR33050">
    <property type="entry name" value="REVERSE TRANSCRIPTASE DOMAIN-CONTAINING PROTEIN"/>
    <property type="match status" value="1"/>
</dbReference>
<feature type="non-terminal residue" evidence="1">
    <location>
        <position position="396"/>
    </location>
</feature>
<protein>
    <recommendedName>
        <fullName evidence="3">Reverse transcriptase domain-containing protein</fullName>
    </recommendedName>
</protein>
<dbReference type="OrthoDB" id="442989at2759"/>
<keyword evidence="2" id="KW-1185">Reference proteome</keyword>
<gene>
    <name evidence="1" type="ORF">AK812_SmicGene47100</name>
</gene>
<dbReference type="Proteomes" id="UP000186817">
    <property type="component" value="Unassembled WGS sequence"/>
</dbReference>
<evidence type="ECO:0008006" key="3">
    <source>
        <dbReference type="Google" id="ProtNLM"/>
    </source>
</evidence>
<name>A0A1Q9BSN3_SYMMI</name>
<dbReference type="PANTHER" id="PTHR33050:SF7">
    <property type="entry name" value="RIBONUCLEASE H"/>
    <property type="match status" value="1"/>
</dbReference>
<dbReference type="EMBL" id="LSRX01005120">
    <property type="protein sequence ID" value="OLP73610.1"/>
    <property type="molecule type" value="Genomic_DNA"/>
</dbReference>
<evidence type="ECO:0000313" key="1">
    <source>
        <dbReference type="EMBL" id="OLP73610.1"/>
    </source>
</evidence>
<organism evidence="1 2">
    <name type="scientific">Symbiodinium microadriaticum</name>
    <name type="common">Dinoflagellate</name>
    <name type="synonym">Zooxanthella microadriatica</name>
    <dbReference type="NCBI Taxonomy" id="2951"/>
    <lineage>
        <taxon>Eukaryota</taxon>
        <taxon>Sar</taxon>
        <taxon>Alveolata</taxon>
        <taxon>Dinophyceae</taxon>
        <taxon>Suessiales</taxon>
        <taxon>Symbiodiniaceae</taxon>
        <taxon>Symbiodinium</taxon>
    </lineage>
</organism>
<dbReference type="InterPro" id="IPR052055">
    <property type="entry name" value="Hepadnavirus_pol/RT"/>
</dbReference>
<dbReference type="InterPro" id="IPR043502">
    <property type="entry name" value="DNA/RNA_pol_sf"/>
</dbReference>